<keyword evidence="11 16" id="KW-1133">Transmembrane helix</keyword>
<keyword evidence="2 16" id="KW-1003">Cell membrane</keyword>
<keyword evidence="6 16" id="KW-0645">Protease</keyword>
<reference evidence="19 20" key="1">
    <citation type="submission" date="2018-12" db="EMBL/GenBank/DDBJ databases">
        <authorList>
            <consortium name="Pathogen Informatics"/>
        </authorList>
    </citation>
    <scope>NUCLEOTIDE SEQUENCE [LARGE SCALE GENOMIC DNA]</scope>
    <source>
        <strain evidence="19 20">NCTC10296</strain>
    </source>
</reference>
<keyword evidence="7 16" id="KW-0812">Transmembrane</keyword>
<dbReference type="KEGG" id="nci:NCTC10296_00552"/>
<evidence type="ECO:0000256" key="16">
    <source>
        <dbReference type="HAMAP-Rule" id="MF_02080"/>
    </source>
</evidence>
<dbReference type="GO" id="GO:0005886">
    <property type="term" value="C:plasma membrane"/>
    <property type="evidence" value="ECO:0007669"/>
    <property type="project" value="UniProtKB-SubCell"/>
</dbReference>
<dbReference type="InterPro" id="IPR050515">
    <property type="entry name" value="Beta-lactam/transpept"/>
</dbReference>
<dbReference type="AlphaFoldDB" id="A0A1X3CUR9"/>
<keyword evidence="15 16" id="KW-0961">Cell wall biogenesis/degradation</keyword>
<keyword evidence="9 16" id="KW-0133">Cell shape</keyword>
<evidence type="ECO:0000256" key="15">
    <source>
        <dbReference type="ARBA" id="ARBA00023316"/>
    </source>
</evidence>
<dbReference type="InterPro" id="IPR036138">
    <property type="entry name" value="PBP_dimer_sf"/>
</dbReference>
<dbReference type="GO" id="GO:0071555">
    <property type="term" value="P:cell wall organization"/>
    <property type="evidence" value="ECO:0007669"/>
    <property type="project" value="UniProtKB-KW"/>
</dbReference>
<evidence type="ECO:0000256" key="3">
    <source>
        <dbReference type="ARBA" id="ARBA00022519"/>
    </source>
</evidence>
<dbReference type="GO" id="GO:0009002">
    <property type="term" value="F:serine-type D-Ala-D-Ala carboxypeptidase activity"/>
    <property type="evidence" value="ECO:0007669"/>
    <property type="project" value="UniProtKB-UniRule"/>
</dbReference>
<evidence type="ECO:0000259" key="18">
    <source>
        <dbReference type="Pfam" id="PF03717"/>
    </source>
</evidence>
<keyword evidence="10 16" id="KW-0573">Peptidoglycan synthesis</keyword>
<evidence type="ECO:0000313" key="19">
    <source>
        <dbReference type="EMBL" id="VEE99848.1"/>
    </source>
</evidence>
<comment type="similarity">
    <text evidence="16">Belongs to the transpeptidase family. FtsI subfamily.</text>
</comment>
<evidence type="ECO:0000256" key="10">
    <source>
        <dbReference type="ARBA" id="ARBA00022984"/>
    </source>
</evidence>
<dbReference type="PANTHER" id="PTHR30627">
    <property type="entry name" value="PEPTIDOGLYCAN D,D-TRANSPEPTIDASE"/>
    <property type="match status" value="1"/>
</dbReference>
<accession>A0A1X3CUR9</accession>
<proteinExistence type="inferred from homology"/>
<dbReference type="SUPFAM" id="SSF56601">
    <property type="entry name" value="beta-lactamase/transpeptidase-like"/>
    <property type="match status" value="1"/>
</dbReference>
<dbReference type="Gene3D" id="3.40.710.10">
    <property type="entry name" value="DD-peptidase/beta-lactamase superfamily"/>
    <property type="match status" value="1"/>
</dbReference>
<dbReference type="GO" id="GO:0008955">
    <property type="term" value="F:peptidoglycan glycosyltransferase activity"/>
    <property type="evidence" value="ECO:0007669"/>
    <property type="project" value="InterPro"/>
</dbReference>
<dbReference type="GO" id="GO:0008360">
    <property type="term" value="P:regulation of cell shape"/>
    <property type="evidence" value="ECO:0007669"/>
    <property type="project" value="UniProtKB-KW"/>
</dbReference>
<dbReference type="STRING" id="493.BWD07_09515"/>
<feature type="transmembrane region" description="Helical" evidence="16">
    <location>
        <begin position="28"/>
        <end position="48"/>
    </location>
</feature>
<dbReference type="RefSeq" id="WP_085417193.1">
    <property type="nucleotide sequence ID" value="NZ_CAUJPY010000027.1"/>
</dbReference>
<dbReference type="OrthoDB" id="9789078at2"/>
<feature type="domain" description="Penicillin-binding protein transpeptidase" evidence="17">
    <location>
        <begin position="263"/>
        <end position="557"/>
    </location>
</feature>
<dbReference type="Proteomes" id="UP000279284">
    <property type="component" value="Chromosome"/>
</dbReference>
<feature type="active site" description="Acyl-ester intermediate" evidence="16">
    <location>
        <position position="310"/>
    </location>
</feature>
<evidence type="ECO:0000256" key="2">
    <source>
        <dbReference type="ARBA" id="ARBA00022475"/>
    </source>
</evidence>
<evidence type="ECO:0000256" key="7">
    <source>
        <dbReference type="ARBA" id="ARBA00022692"/>
    </source>
</evidence>
<protein>
    <recommendedName>
        <fullName evidence="16">Probable peptidoglycan D,D-transpeptidase PenA</fullName>
        <ecNumber evidence="16">3.4.16.4</ecNumber>
    </recommendedName>
    <alternativeName>
        <fullName evidence="16">Penicillin-binding protein 2</fullName>
        <shortName evidence="16">PBP-2</shortName>
    </alternativeName>
</protein>
<comment type="catalytic activity">
    <reaction evidence="16">
        <text>Preferential cleavage: (Ac)2-L-Lys-D-Ala-|-D-Ala. Also transpeptidation of peptidyl-alanyl moieties that are N-acyl substituents of D-alanine.</text>
        <dbReference type="EC" id="3.4.16.4"/>
    </reaction>
</comment>
<dbReference type="GO" id="GO:0006508">
    <property type="term" value="P:proteolysis"/>
    <property type="evidence" value="ECO:0007669"/>
    <property type="project" value="UniProtKB-KW"/>
</dbReference>
<dbReference type="Gene3D" id="3.30.450.330">
    <property type="match status" value="1"/>
</dbReference>
<keyword evidence="14 16" id="KW-0131">Cell cycle</keyword>
<dbReference type="GO" id="GO:0000917">
    <property type="term" value="P:division septum assembly"/>
    <property type="evidence" value="ECO:0007669"/>
    <property type="project" value="UniProtKB-KW"/>
</dbReference>
<keyword evidence="8 16" id="KW-0378">Hydrolase</keyword>
<evidence type="ECO:0000256" key="14">
    <source>
        <dbReference type="ARBA" id="ARBA00023306"/>
    </source>
</evidence>
<organism evidence="19 20">
    <name type="scientific">Neisseria canis</name>
    <dbReference type="NCBI Taxonomy" id="493"/>
    <lineage>
        <taxon>Bacteria</taxon>
        <taxon>Pseudomonadati</taxon>
        <taxon>Pseudomonadota</taxon>
        <taxon>Betaproteobacteria</taxon>
        <taxon>Neisseriales</taxon>
        <taxon>Neisseriaceae</taxon>
        <taxon>Neisseria</taxon>
    </lineage>
</organism>
<evidence type="ECO:0000256" key="6">
    <source>
        <dbReference type="ARBA" id="ARBA00022670"/>
    </source>
</evidence>
<gene>
    <name evidence="19" type="primary">penA_1</name>
    <name evidence="16" type="synonym">penA</name>
    <name evidence="19" type="ORF">NCTC10296_00552</name>
</gene>
<evidence type="ECO:0000256" key="9">
    <source>
        <dbReference type="ARBA" id="ARBA00022960"/>
    </source>
</evidence>
<dbReference type="GO" id="GO:0043093">
    <property type="term" value="P:FtsZ-dependent cytokinesis"/>
    <property type="evidence" value="ECO:0007669"/>
    <property type="project" value="UniProtKB-UniRule"/>
</dbReference>
<dbReference type="EC" id="3.4.16.4" evidence="16"/>
<dbReference type="GO" id="GO:0009252">
    <property type="term" value="P:peptidoglycan biosynthetic process"/>
    <property type="evidence" value="ECO:0007669"/>
    <property type="project" value="UniProtKB-UniRule"/>
</dbReference>
<comment type="pathway">
    <text evidence="16">Cell wall biogenesis; peptidoglycan biosynthesis.</text>
</comment>
<dbReference type="InterPro" id="IPR012338">
    <property type="entry name" value="Beta-lactam/transpept-like"/>
</dbReference>
<evidence type="ECO:0000256" key="13">
    <source>
        <dbReference type="ARBA" id="ARBA00023210"/>
    </source>
</evidence>
<dbReference type="InterPro" id="IPR037532">
    <property type="entry name" value="FtsI_transpept"/>
</dbReference>
<comment type="function">
    <text evidence="16">Catalyzes cross-linking of the peptidoglycan cell wall at the division septum.</text>
</comment>
<evidence type="ECO:0000256" key="1">
    <source>
        <dbReference type="ARBA" id="ARBA00004370"/>
    </source>
</evidence>
<dbReference type="GO" id="GO:0008658">
    <property type="term" value="F:penicillin binding"/>
    <property type="evidence" value="ECO:0007669"/>
    <property type="project" value="InterPro"/>
</dbReference>
<comment type="subcellular location">
    <subcellularLocation>
        <location evidence="16">Cell inner membrane</location>
        <topology evidence="16">Single-pass membrane protein</topology>
    </subcellularLocation>
    <subcellularLocation>
        <location evidence="1">Membrane</location>
    </subcellularLocation>
</comment>
<dbReference type="HAMAP" id="MF_02080">
    <property type="entry name" value="FtsI_transpept"/>
    <property type="match status" value="1"/>
</dbReference>
<keyword evidence="20" id="KW-1185">Reference proteome</keyword>
<name>A0A1X3CUR9_9NEIS</name>
<keyword evidence="12 16" id="KW-0472">Membrane</keyword>
<dbReference type="UniPathway" id="UPA00219"/>
<keyword evidence="13 16" id="KW-0717">Septation</keyword>
<evidence type="ECO:0000313" key="20">
    <source>
        <dbReference type="Proteomes" id="UP000279284"/>
    </source>
</evidence>
<sequence>MLIKNEYKPKMLAKQPKVPKGVGTNGRILFVLGGLAVAFVALIGRGIYLQTSEHAFLKDQGDRRFVRTVALTASRGMISDRNGATLALSAPTESLYAIPSAMDEMPTNAQIIKLAKLLGVPESEVEEKLSKKDKDFVYIKRQLPHEVAKQIEALGIKGLAFQKEAKRQYPMGNLFAHVIGFTNIDGKGQEGLELSREEELRGINGAKVVLRDNKGNIVDSLDSPRNSDPKNGNDLVLSLDQRIQTLAYDELNKAIDHHKAKAGSAVVLDAKTGEILALVNSPAYDPNRPGQASSEQRRNRAVTDMIEPGSTMKPFPIAKAIDSGKVNEASWFNTHPYSIGGNVVRDTHVYAALNLRGIMQKSSNVGTSKLSAMFSPQEMYEFYSSVGIGKRMHSGFPGETAGILHNWKRWQPFSQATMSFGYGLQTSLLQLARSYTVFTTDGRLLPISFEKQLMAPKGEQVIKPETAALMRKIMVSVTEPGGTGTAGSVEGFNVAAKTGTARKLVNGRYANDKHMATFVGFAPAENPRVIVAVNVDEPTKNGYYGGTVAGPVFKSVMSGSLNILGVAPTKQLTNTTTIHVAEKANQTL</sequence>
<keyword evidence="3 16" id="KW-0997">Cell inner membrane</keyword>
<evidence type="ECO:0000259" key="17">
    <source>
        <dbReference type="Pfam" id="PF00905"/>
    </source>
</evidence>
<keyword evidence="4 16" id="KW-0132">Cell division</keyword>
<dbReference type="PANTHER" id="PTHR30627:SF1">
    <property type="entry name" value="PEPTIDOGLYCAN D,D-TRANSPEPTIDASE FTSI"/>
    <property type="match status" value="1"/>
</dbReference>
<keyword evidence="5 16" id="KW-0121">Carboxypeptidase</keyword>
<dbReference type="Gene3D" id="1.10.150.770">
    <property type="match status" value="1"/>
</dbReference>
<dbReference type="InterPro" id="IPR001460">
    <property type="entry name" value="PCN-bd_Tpept"/>
</dbReference>
<feature type="domain" description="Penicillin-binding protein dimerisation" evidence="18">
    <location>
        <begin position="72"/>
        <end position="220"/>
    </location>
</feature>
<evidence type="ECO:0000256" key="11">
    <source>
        <dbReference type="ARBA" id="ARBA00022989"/>
    </source>
</evidence>
<dbReference type="Pfam" id="PF00905">
    <property type="entry name" value="Transpeptidase"/>
    <property type="match status" value="1"/>
</dbReference>
<dbReference type="EMBL" id="LR134313">
    <property type="protein sequence ID" value="VEE99848.1"/>
    <property type="molecule type" value="Genomic_DNA"/>
</dbReference>
<dbReference type="InterPro" id="IPR005311">
    <property type="entry name" value="PBP_dimer"/>
</dbReference>
<dbReference type="SUPFAM" id="SSF56519">
    <property type="entry name" value="Penicillin binding protein dimerisation domain"/>
    <property type="match status" value="1"/>
</dbReference>
<dbReference type="Gene3D" id="3.90.1310.10">
    <property type="entry name" value="Penicillin-binding protein 2a (Domain 2)"/>
    <property type="match status" value="1"/>
</dbReference>
<evidence type="ECO:0000256" key="8">
    <source>
        <dbReference type="ARBA" id="ARBA00022801"/>
    </source>
</evidence>
<evidence type="ECO:0000256" key="12">
    <source>
        <dbReference type="ARBA" id="ARBA00023136"/>
    </source>
</evidence>
<evidence type="ECO:0000256" key="4">
    <source>
        <dbReference type="ARBA" id="ARBA00022618"/>
    </source>
</evidence>
<dbReference type="Pfam" id="PF03717">
    <property type="entry name" value="PBP_dimer"/>
    <property type="match status" value="1"/>
</dbReference>
<evidence type="ECO:0000256" key="5">
    <source>
        <dbReference type="ARBA" id="ARBA00022645"/>
    </source>
</evidence>